<gene>
    <name evidence="1" type="ORF">RZY48_003669</name>
</gene>
<dbReference type="GeneID" id="95678593"/>
<accession>A0AAI9GA68</accession>
<comment type="caution">
    <text evidence="1">The sequence shown here is derived from an EMBL/GenBank/DDBJ whole genome shotgun (WGS) entry which is preliminary data.</text>
</comment>
<organism evidence="1 2">
    <name type="scientific">Vibrio navarrensis</name>
    <dbReference type="NCBI Taxonomy" id="29495"/>
    <lineage>
        <taxon>Bacteria</taxon>
        <taxon>Pseudomonadati</taxon>
        <taxon>Pseudomonadota</taxon>
        <taxon>Gammaproteobacteria</taxon>
        <taxon>Vibrionales</taxon>
        <taxon>Vibrionaceae</taxon>
        <taxon>Vibrio</taxon>
    </lineage>
</organism>
<proteinExistence type="predicted"/>
<dbReference type="EMBL" id="ABNSCA010000015">
    <property type="protein sequence ID" value="ELN6934192.1"/>
    <property type="molecule type" value="Genomic_DNA"/>
</dbReference>
<dbReference type="AlphaFoldDB" id="A0AAI9GA68"/>
<sequence>MAKILGKVDPYVGKARARCDDLAKYVENIVNNLDLIHWILDQSLAISVINR</sequence>
<evidence type="ECO:0000313" key="2">
    <source>
        <dbReference type="Proteomes" id="UP001253463"/>
    </source>
</evidence>
<protein>
    <submittedName>
        <fullName evidence="1">Uncharacterized protein</fullName>
    </submittedName>
</protein>
<evidence type="ECO:0000313" key="1">
    <source>
        <dbReference type="EMBL" id="ELN6934192.1"/>
    </source>
</evidence>
<name>A0AAI9GA68_9VIBR</name>
<dbReference type="RefSeq" id="WP_167520855.1">
    <property type="nucleotide sequence ID" value="NZ_CP046791.1"/>
</dbReference>
<dbReference type="Proteomes" id="UP001253463">
    <property type="component" value="Unassembled WGS sequence"/>
</dbReference>
<reference evidence="1" key="1">
    <citation type="submission" date="2023-10" db="EMBL/GenBank/DDBJ databases">
        <authorList>
            <consortium name="PulseNet: The National Subtyping Network for Foodborne Disease Surveillance"/>
        </authorList>
    </citation>
    <scope>NUCLEOTIDE SEQUENCE</scope>
    <source>
        <strain evidence="1">PNUSAV004886</strain>
    </source>
</reference>